<proteinExistence type="predicted"/>
<dbReference type="Proteomes" id="UP000799753">
    <property type="component" value="Unassembled WGS sequence"/>
</dbReference>
<evidence type="ECO:0000313" key="2">
    <source>
        <dbReference type="Proteomes" id="UP000799753"/>
    </source>
</evidence>
<sequence length="88" mass="10291">MMDWSDWSEDGRRIECRCRRFIGFGRNPFPLAPGLCRRINTRFLDVGLEKLTGSWLMWCGCVYLLCRVHCLDWGRSAKSTRLTMEEGA</sequence>
<protein>
    <submittedName>
        <fullName evidence="1">Uncharacterized protein</fullName>
    </submittedName>
</protein>
<dbReference type="EMBL" id="MU006810">
    <property type="protein sequence ID" value="KAF2635109.1"/>
    <property type="molecule type" value="Genomic_DNA"/>
</dbReference>
<accession>A0A6A6RHY3</accession>
<evidence type="ECO:0000313" key="1">
    <source>
        <dbReference type="EMBL" id="KAF2635109.1"/>
    </source>
</evidence>
<reference evidence="1" key="1">
    <citation type="journal article" date="2020" name="Stud. Mycol.">
        <title>101 Dothideomycetes genomes: a test case for predicting lifestyles and emergence of pathogens.</title>
        <authorList>
            <person name="Haridas S."/>
            <person name="Albert R."/>
            <person name="Binder M."/>
            <person name="Bloem J."/>
            <person name="Labutti K."/>
            <person name="Salamov A."/>
            <person name="Andreopoulos B."/>
            <person name="Baker S."/>
            <person name="Barry K."/>
            <person name="Bills G."/>
            <person name="Bluhm B."/>
            <person name="Cannon C."/>
            <person name="Castanera R."/>
            <person name="Culley D."/>
            <person name="Daum C."/>
            <person name="Ezra D."/>
            <person name="Gonzalez J."/>
            <person name="Henrissat B."/>
            <person name="Kuo A."/>
            <person name="Liang C."/>
            <person name="Lipzen A."/>
            <person name="Lutzoni F."/>
            <person name="Magnuson J."/>
            <person name="Mondo S."/>
            <person name="Nolan M."/>
            <person name="Ohm R."/>
            <person name="Pangilinan J."/>
            <person name="Park H.-J."/>
            <person name="Ramirez L."/>
            <person name="Alfaro M."/>
            <person name="Sun H."/>
            <person name="Tritt A."/>
            <person name="Yoshinaga Y."/>
            <person name="Zwiers L.-H."/>
            <person name="Turgeon B."/>
            <person name="Goodwin S."/>
            <person name="Spatafora J."/>
            <person name="Crous P."/>
            <person name="Grigoriev I."/>
        </authorList>
    </citation>
    <scope>NUCLEOTIDE SEQUENCE</scope>
    <source>
        <strain evidence="1">CBS 473.64</strain>
    </source>
</reference>
<keyword evidence="2" id="KW-1185">Reference proteome</keyword>
<organism evidence="1 2">
    <name type="scientific">Massarina eburnea CBS 473.64</name>
    <dbReference type="NCBI Taxonomy" id="1395130"/>
    <lineage>
        <taxon>Eukaryota</taxon>
        <taxon>Fungi</taxon>
        <taxon>Dikarya</taxon>
        <taxon>Ascomycota</taxon>
        <taxon>Pezizomycotina</taxon>
        <taxon>Dothideomycetes</taxon>
        <taxon>Pleosporomycetidae</taxon>
        <taxon>Pleosporales</taxon>
        <taxon>Massarineae</taxon>
        <taxon>Massarinaceae</taxon>
        <taxon>Massarina</taxon>
    </lineage>
</organism>
<dbReference type="AlphaFoldDB" id="A0A6A6RHY3"/>
<gene>
    <name evidence="1" type="ORF">P280DRAFT_199232</name>
</gene>
<name>A0A6A6RHY3_9PLEO</name>